<dbReference type="InterPro" id="IPR036047">
    <property type="entry name" value="F-box-like_dom_sf"/>
</dbReference>
<dbReference type="OrthoDB" id="9973183at2759"/>
<dbReference type="CDD" id="cd09917">
    <property type="entry name" value="F-box_SF"/>
    <property type="match status" value="1"/>
</dbReference>
<sequence>MASCSSDSKNEHNHTNGNKDNDDDLCDQFRYFNISTCWICNGYYAPNFGEPLCGTCHAFLFSIEPQIRMEEQSVVPSDDEDSGNDEPPYSVNDRQDRDDLEVELPEEVSENEQEDNEFELEPRPEPAPPMNVNHYINLLSNPQDNSKSDNNIDALPVEVLLKIFLYLDDISLCNVSEVCKQWRKILETHTPQSMWKKYTKERWPLFQHVGFVSNWFHNMCNSNGTKNTLPNYPMLPPTVRFLTKIFHPNVSRHGDVGIDIIQHNWLLSLTISKILLSVQSLLTDPFTEICMEPELGKIYENDRPKFEALARRWTCKYANGFFEVKLKCLISQGEKTKMIKKLKYIFAFAILLNFQWAVCVNAVRLRLHNRNNLDETESGVKNVIETLVIVDKEFGKLFDYDRRKISDYLTIFFWDVNSRYKSFWTVDLSIKIVDLMIIKKTRDQPFIENARNEDGKTYYETIFDLFKTWLKEKAESLTNHDMAFLITNSEGINDYGIASVGGACDNEYAAALIYDRGLFKSMAVAAHEIGHIVGAEHDDDPDFCDVSEGFIMDSTTQNNFFFFSECSNKMIGAFVNSSAASCLRETNTKVKTSIDEYFSKPKAGSMPEVCKLRYGPEAKIDKVDQANCTILNCQSLNDDDEYVTNYLIETVENIKCVRDDVPGRCFRGKCRVKSKLLQHVSSGMCLKPKTQFGTSGEVLLVTCPSARQVTPLDTFEILNTDDDEAGLQLLASPYLDDENKESGDKCLWIGDKEGDSLWTDECDTDNDWQTWKLEPVEASSEKFYFASGQTGKCLQPVSESSESLVQAVECTGDNNLEWRWFKGHRDTSLISIRKMNEARNYDVTKEINQK</sequence>
<dbReference type="PROSITE" id="PS50215">
    <property type="entry name" value="ADAM_MEPRO"/>
    <property type="match status" value="1"/>
</dbReference>
<dbReference type="Gene3D" id="1.20.1280.50">
    <property type="match status" value="1"/>
</dbReference>
<evidence type="ECO:0000256" key="3">
    <source>
        <dbReference type="SAM" id="MobiDB-lite"/>
    </source>
</evidence>
<dbReference type="SMART" id="SM00212">
    <property type="entry name" value="UBCc"/>
    <property type="match status" value="1"/>
</dbReference>
<keyword evidence="1" id="KW-0378">Hydrolase</keyword>
<dbReference type="GO" id="GO:0006509">
    <property type="term" value="P:membrane protein ectodomain proteolysis"/>
    <property type="evidence" value="ECO:0007669"/>
    <property type="project" value="TreeGrafter"/>
</dbReference>
<dbReference type="PROSITE" id="PS50127">
    <property type="entry name" value="UBC_2"/>
    <property type="match status" value="1"/>
</dbReference>
<feature type="active site" evidence="2">
    <location>
        <position position="528"/>
    </location>
</feature>
<protein>
    <submittedName>
        <fullName evidence="7">Ubiquitin-conjugating enzyme E2 8</fullName>
    </submittedName>
</protein>
<reference evidence="7" key="1">
    <citation type="submission" date="2022-07" db="EMBL/GenBank/DDBJ databases">
        <authorList>
            <person name="Trinca V."/>
            <person name="Uliana J.V.C."/>
            <person name="Torres T.T."/>
            <person name="Ward R.J."/>
            <person name="Monesi N."/>
        </authorList>
    </citation>
    <scope>NUCLEOTIDE SEQUENCE</scope>
    <source>
        <strain evidence="7">HSMRA1968</strain>
        <tissue evidence="7">Whole embryos</tissue>
    </source>
</reference>
<feature type="binding site" evidence="2">
    <location>
        <position position="527"/>
    </location>
    <ligand>
        <name>Zn(2+)</name>
        <dbReference type="ChEBI" id="CHEBI:29105"/>
        <note>catalytic</note>
    </ligand>
</feature>
<keyword evidence="2" id="KW-0479">Metal-binding</keyword>
<dbReference type="Pfam" id="PF01421">
    <property type="entry name" value="Reprolysin"/>
    <property type="match status" value="1"/>
</dbReference>
<feature type="domain" description="Peptidase M12B" evidence="6">
    <location>
        <begin position="382"/>
        <end position="587"/>
    </location>
</feature>
<keyword evidence="8" id="KW-1185">Reference proteome</keyword>
<keyword evidence="1" id="KW-0645">Protease</keyword>
<dbReference type="SUPFAM" id="SSF55486">
    <property type="entry name" value="Metalloproteases ('zincins'), catalytic domain"/>
    <property type="match status" value="1"/>
</dbReference>
<dbReference type="InterPro" id="IPR035992">
    <property type="entry name" value="Ricin_B-like_lectins"/>
</dbReference>
<comment type="caution">
    <text evidence="2">Lacks conserved residue(s) required for the propagation of feature annotation.</text>
</comment>
<dbReference type="SUPFAM" id="SSF50370">
    <property type="entry name" value="Ricin B-like lectins"/>
    <property type="match status" value="1"/>
</dbReference>
<accession>A0A9Q0S7R3</accession>
<dbReference type="Gene3D" id="3.40.390.10">
    <property type="entry name" value="Collagenase (Catalytic Domain)"/>
    <property type="match status" value="1"/>
</dbReference>
<feature type="domain" description="F-box" evidence="5">
    <location>
        <begin position="149"/>
        <end position="198"/>
    </location>
</feature>
<feature type="compositionally biased region" description="Acidic residues" evidence="3">
    <location>
        <begin position="98"/>
        <end position="119"/>
    </location>
</feature>
<evidence type="ECO:0000256" key="1">
    <source>
        <dbReference type="ARBA" id="ARBA00023049"/>
    </source>
</evidence>
<dbReference type="AlphaFoldDB" id="A0A9Q0S7R3"/>
<proteinExistence type="predicted"/>
<evidence type="ECO:0000313" key="8">
    <source>
        <dbReference type="Proteomes" id="UP001151699"/>
    </source>
</evidence>
<dbReference type="SMART" id="SM00256">
    <property type="entry name" value="FBOX"/>
    <property type="match status" value="1"/>
</dbReference>
<feature type="compositionally biased region" description="Basic and acidic residues" evidence="3">
    <location>
        <begin position="8"/>
        <end position="20"/>
    </location>
</feature>
<dbReference type="InterPro" id="IPR016135">
    <property type="entry name" value="UBQ-conjugating_enzyme/RWD"/>
</dbReference>
<dbReference type="Gene3D" id="2.80.10.50">
    <property type="match status" value="1"/>
</dbReference>
<evidence type="ECO:0000259" key="4">
    <source>
        <dbReference type="PROSITE" id="PS50127"/>
    </source>
</evidence>
<dbReference type="PROSITE" id="PS50181">
    <property type="entry name" value="FBOX"/>
    <property type="match status" value="1"/>
</dbReference>
<dbReference type="GO" id="GO:0046872">
    <property type="term" value="F:metal ion binding"/>
    <property type="evidence" value="ECO:0007669"/>
    <property type="project" value="UniProtKB-KW"/>
</dbReference>
<feature type="binding site" evidence="2">
    <location>
        <position position="531"/>
    </location>
    <ligand>
        <name>Zn(2+)</name>
        <dbReference type="ChEBI" id="CHEBI:29105"/>
        <note>catalytic</note>
    </ligand>
</feature>
<organism evidence="7 8">
    <name type="scientific">Pseudolycoriella hygida</name>
    <dbReference type="NCBI Taxonomy" id="35572"/>
    <lineage>
        <taxon>Eukaryota</taxon>
        <taxon>Metazoa</taxon>
        <taxon>Ecdysozoa</taxon>
        <taxon>Arthropoda</taxon>
        <taxon>Hexapoda</taxon>
        <taxon>Insecta</taxon>
        <taxon>Pterygota</taxon>
        <taxon>Neoptera</taxon>
        <taxon>Endopterygota</taxon>
        <taxon>Diptera</taxon>
        <taxon>Nematocera</taxon>
        <taxon>Sciaroidea</taxon>
        <taxon>Sciaridae</taxon>
        <taxon>Pseudolycoriella</taxon>
    </lineage>
</organism>
<comment type="caution">
    <text evidence="7">The sequence shown here is derived from an EMBL/GenBank/DDBJ whole genome shotgun (WGS) entry which is preliminary data.</text>
</comment>
<dbReference type="Pfam" id="PF12937">
    <property type="entry name" value="F-box-like"/>
    <property type="match status" value="1"/>
</dbReference>
<dbReference type="InterPro" id="IPR000608">
    <property type="entry name" value="UBC"/>
</dbReference>
<evidence type="ECO:0000259" key="5">
    <source>
        <dbReference type="PROSITE" id="PS50181"/>
    </source>
</evidence>
<evidence type="ECO:0000313" key="7">
    <source>
        <dbReference type="EMBL" id="KAJ6648487.1"/>
    </source>
</evidence>
<keyword evidence="2" id="KW-0862">Zinc</keyword>
<name>A0A9Q0S7R3_9DIPT</name>
<dbReference type="PANTHER" id="PTHR11905:SF159">
    <property type="entry name" value="ADAM METALLOPROTEASE"/>
    <property type="match status" value="1"/>
</dbReference>
<evidence type="ECO:0000259" key="6">
    <source>
        <dbReference type="PROSITE" id="PS50215"/>
    </source>
</evidence>
<dbReference type="EMBL" id="WJQU01000001">
    <property type="protein sequence ID" value="KAJ6648487.1"/>
    <property type="molecule type" value="Genomic_DNA"/>
</dbReference>
<keyword evidence="1" id="KW-0482">Metalloprotease</keyword>
<dbReference type="Pfam" id="PF00179">
    <property type="entry name" value="UQ_con"/>
    <property type="match status" value="1"/>
</dbReference>
<dbReference type="InterPro" id="IPR001590">
    <property type="entry name" value="Peptidase_M12B"/>
</dbReference>
<gene>
    <name evidence="7" type="primary">UBC8</name>
    <name evidence="7" type="ORF">Bhyg_03717</name>
</gene>
<feature type="domain" description="UBC core" evidence="4">
    <location>
        <begin position="173"/>
        <end position="319"/>
    </location>
</feature>
<dbReference type="PROSITE" id="PS50231">
    <property type="entry name" value="RICIN_B_LECTIN"/>
    <property type="match status" value="1"/>
</dbReference>
<dbReference type="CDD" id="cd00161">
    <property type="entry name" value="beta-trefoil_Ricin-like"/>
    <property type="match status" value="1"/>
</dbReference>
<dbReference type="InterPro" id="IPR001810">
    <property type="entry name" value="F-box_dom"/>
</dbReference>
<dbReference type="Proteomes" id="UP001151699">
    <property type="component" value="Chromosome A"/>
</dbReference>
<dbReference type="SUPFAM" id="SSF81383">
    <property type="entry name" value="F-box domain"/>
    <property type="match status" value="1"/>
</dbReference>
<feature type="region of interest" description="Disordered" evidence="3">
    <location>
        <begin position="71"/>
        <end position="126"/>
    </location>
</feature>
<dbReference type="GO" id="GO:0004222">
    <property type="term" value="F:metalloendopeptidase activity"/>
    <property type="evidence" value="ECO:0007669"/>
    <property type="project" value="InterPro"/>
</dbReference>
<feature type="region of interest" description="Disordered" evidence="3">
    <location>
        <begin position="1"/>
        <end position="21"/>
    </location>
</feature>
<dbReference type="InterPro" id="IPR024079">
    <property type="entry name" value="MetalloPept_cat_dom_sf"/>
</dbReference>
<dbReference type="SUPFAM" id="SSF54495">
    <property type="entry name" value="UBC-like"/>
    <property type="match status" value="1"/>
</dbReference>
<feature type="binding site" evidence="2">
    <location>
        <position position="537"/>
    </location>
    <ligand>
        <name>Zn(2+)</name>
        <dbReference type="ChEBI" id="CHEBI:29105"/>
        <note>catalytic</note>
    </ligand>
</feature>
<dbReference type="Gene3D" id="3.10.110.10">
    <property type="entry name" value="Ubiquitin Conjugating Enzyme"/>
    <property type="match status" value="1"/>
</dbReference>
<dbReference type="PANTHER" id="PTHR11905">
    <property type="entry name" value="ADAM A DISINTEGRIN AND METALLOPROTEASE DOMAIN"/>
    <property type="match status" value="1"/>
</dbReference>
<evidence type="ECO:0000256" key="2">
    <source>
        <dbReference type="PROSITE-ProRule" id="PRU00276"/>
    </source>
</evidence>